<proteinExistence type="predicted"/>
<dbReference type="PANTHER" id="PTHR42982:SF1">
    <property type="entry name" value="SEC-INDEPENDENT PROTEIN TRANSLOCASE PROTEIN TATA"/>
    <property type="match status" value="1"/>
</dbReference>
<dbReference type="PANTHER" id="PTHR42982">
    <property type="entry name" value="SEC-INDEPENDENT PROTEIN TRANSLOCASE PROTEIN TATA"/>
    <property type="match status" value="1"/>
</dbReference>
<reference evidence="9 10" key="1">
    <citation type="submission" date="2016-01" db="EMBL/GenBank/DDBJ databases">
        <title>Investigation of taxonomic status of Bacillus aminovorans.</title>
        <authorList>
            <person name="Verma A."/>
            <person name="Pal Y."/>
            <person name="Krishnamurthi S."/>
        </authorList>
    </citation>
    <scope>NUCLEOTIDE SEQUENCE [LARGE SCALE GENOMIC DNA]</scope>
    <source>
        <strain evidence="9 10">DSM 4337</strain>
    </source>
</reference>
<evidence type="ECO:0000313" key="10">
    <source>
        <dbReference type="Proteomes" id="UP000077271"/>
    </source>
</evidence>
<sequence length="54" mass="5741">MAGPGSIALISIAALIIFGPSKLPELGRSLGTTLREFKQSTRGLMADDDEKHTK</sequence>
<evidence type="ECO:0000256" key="5">
    <source>
        <dbReference type="ARBA" id="ARBA00022927"/>
    </source>
</evidence>
<dbReference type="InterPro" id="IPR003369">
    <property type="entry name" value="TatA/B/E"/>
</dbReference>
<dbReference type="Gene3D" id="1.20.5.3310">
    <property type="match status" value="1"/>
</dbReference>
<dbReference type="EMBL" id="LQWZ01000037">
    <property type="protein sequence ID" value="OAH52902.1"/>
    <property type="molecule type" value="Genomic_DNA"/>
</dbReference>
<keyword evidence="8" id="KW-0472">Membrane</keyword>
<dbReference type="Proteomes" id="UP000077271">
    <property type="component" value="Unassembled WGS sequence"/>
</dbReference>
<dbReference type="GO" id="GO:0043953">
    <property type="term" value="P:protein transport by the Tat complex"/>
    <property type="evidence" value="ECO:0007669"/>
    <property type="project" value="InterPro"/>
</dbReference>
<dbReference type="GO" id="GO:0005886">
    <property type="term" value="C:plasma membrane"/>
    <property type="evidence" value="ECO:0007669"/>
    <property type="project" value="UniProtKB-SubCell"/>
</dbReference>
<dbReference type="AlphaFoldDB" id="A0A177KHN4"/>
<dbReference type="NCBIfam" id="NF011430">
    <property type="entry name" value="PRK14861.1"/>
    <property type="match status" value="1"/>
</dbReference>
<evidence type="ECO:0000313" key="9">
    <source>
        <dbReference type="EMBL" id="OAH52902.1"/>
    </source>
</evidence>
<evidence type="ECO:0000256" key="7">
    <source>
        <dbReference type="ARBA" id="ARBA00023010"/>
    </source>
</evidence>
<keyword evidence="2" id="KW-0813">Transport</keyword>
<evidence type="ECO:0000256" key="4">
    <source>
        <dbReference type="ARBA" id="ARBA00022692"/>
    </source>
</evidence>
<protein>
    <submittedName>
        <fullName evidence="9">Preprotein translocase subunit TatA</fullName>
    </submittedName>
</protein>
<keyword evidence="4" id="KW-0812">Transmembrane</keyword>
<name>A0A177KHN4_9BACI</name>
<keyword evidence="3" id="KW-1003">Cell membrane</keyword>
<dbReference type="OrthoDB" id="9800908at2"/>
<accession>A0A177KHN4</accession>
<evidence type="ECO:0000256" key="8">
    <source>
        <dbReference type="ARBA" id="ARBA00023136"/>
    </source>
</evidence>
<dbReference type="RefSeq" id="WP_018393438.1">
    <property type="nucleotide sequence ID" value="NZ_LQWZ01000037.1"/>
</dbReference>
<keyword evidence="7" id="KW-0811">Translocation</keyword>
<comment type="subcellular location">
    <subcellularLocation>
        <location evidence="1">Cell membrane</location>
        <topology evidence="1">Single-pass membrane protein</topology>
    </subcellularLocation>
</comment>
<evidence type="ECO:0000256" key="1">
    <source>
        <dbReference type="ARBA" id="ARBA00004162"/>
    </source>
</evidence>
<dbReference type="NCBIfam" id="TIGR01411">
    <property type="entry name" value="tatAE"/>
    <property type="match status" value="1"/>
</dbReference>
<gene>
    <name evidence="9" type="ORF">AWH48_13940</name>
</gene>
<keyword evidence="5" id="KW-0653">Protein transport</keyword>
<comment type="caution">
    <text evidence="9">The sequence shown here is derived from an EMBL/GenBank/DDBJ whole genome shotgun (WGS) entry which is preliminary data.</text>
</comment>
<evidence type="ECO:0000256" key="2">
    <source>
        <dbReference type="ARBA" id="ARBA00022448"/>
    </source>
</evidence>
<organism evidence="9 10">
    <name type="scientific">Domibacillus aminovorans</name>
    <dbReference type="NCBI Taxonomy" id="29332"/>
    <lineage>
        <taxon>Bacteria</taxon>
        <taxon>Bacillati</taxon>
        <taxon>Bacillota</taxon>
        <taxon>Bacilli</taxon>
        <taxon>Bacillales</taxon>
        <taxon>Bacillaceae</taxon>
        <taxon>Domibacillus</taxon>
    </lineage>
</organism>
<dbReference type="Pfam" id="PF02416">
    <property type="entry name" value="TatA_B_E"/>
    <property type="match status" value="1"/>
</dbReference>
<keyword evidence="6" id="KW-1133">Transmembrane helix</keyword>
<evidence type="ECO:0000256" key="6">
    <source>
        <dbReference type="ARBA" id="ARBA00022989"/>
    </source>
</evidence>
<evidence type="ECO:0000256" key="3">
    <source>
        <dbReference type="ARBA" id="ARBA00022475"/>
    </source>
</evidence>
<dbReference type="InterPro" id="IPR006312">
    <property type="entry name" value="TatA/E"/>
</dbReference>